<dbReference type="AlphaFoldDB" id="A0A2T5J1C4"/>
<gene>
    <name evidence="1" type="ORF">C8N29_1032</name>
</gene>
<sequence>MSNQVDINMAKGLAKNFIHASYYQYLNGKRDDLIIACANHLADTKGYPLTIAIDIAINELAAFEGQNALADINILKSNSSLVVIDDHHNHRRLYYTIEDILRTASVLTIKPIKANSQ</sequence>
<protein>
    <submittedName>
        <fullName evidence="1">Uncharacterized protein</fullName>
    </submittedName>
</protein>
<keyword evidence="2" id="KW-1185">Reference proteome</keyword>
<evidence type="ECO:0000313" key="2">
    <source>
        <dbReference type="Proteomes" id="UP000244223"/>
    </source>
</evidence>
<reference evidence="1 2" key="1">
    <citation type="submission" date="2018-04" db="EMBL/GenBank/DDBJ databases">
        <title>Genomic Encyclopedia of Archaeal and Bacterial Type Strains, Phase II (KMG-II): from individual species to whole genera.</title>
        <authorList>
            <person name="Goeker M."/>
        </authorList>
    </citation>
    <scope>NUCLEOTIDE SEQUENCE [LARGE SCALE GENOMIC DNA]</scope>
    <source>
        <strain evidence="1 2">DSM 5822</strain>
    </source>
</reference>
<name>A0A2T5J1C4_9GAMM</name>
<organism evidence="1 2">
    <name type="scientific">Agitococcus lubricus</name>
    <dbReference type="NCBI Taxonomy" id="1077255"/>
    <lineage>
        <taxon>Bacteria</taxon>
        <taxon>Pseudomonadati</taxon>
        <taxon>Pseudomonadota</taxon>
        <taxon>Gammaproteobacteria</taxon>
        <taxon>Moraxellales</taxon>
        <taxon>Moraxellaceae</taxon>
        <taxon>Agitococcus</taxon>
    </lineage>
</organism>
<accession>A0A2T5J1C4</accession>
<evidence type="ECO:0000313" key="1">
    <source>
        <dbReference type="EMBL" id="PTQ90250.1"/>
    </source>
</evidence>
<dbReference type="Proteomes" id="UP000244223">
    <property type="component" value="Unassembled WGS sequence"/>
</dbReference>
<comment type="caution">
    <text evidence="1">The sequence shown here is derived from an EMBL/GenBank/DDBJ whole genome shotgun (WGS) entry which is preliminary data.</text>
</comment>
<dbReference type="EMBL" id="QAON01000003">
    <property type="protein sequence ID" value="PTQ90250.1"/>
    <property type="molecule type" value="Genomic_DNA"/>
</dbReference>
<proteinExistence type="predicted"/>
<dbReference type="RefSeq" id="WP_107864701.1">
    <property type="nucleotide sequence ID" value="NZ_QAON01000003.1"/>
</dbReference>